<dbReference type="Pfam" id="PF04397">
    <property type="entry name" value="LytTR"/>
    <property type="match status" value="1"/>
</dbReference>
<dbReference type="Proteomes" id="UP000609849">
    <property type="component" value="Unassembled WGS sequence"/>
</dbReference>
<organism evidence="6 7">
    <name type="scientific">Romboutsia faecis</name>
    <dbReference type="NCBI Taxonomy" id="2764597"/>
    <lineage>
        <taxon>Bacteria</taxon>
        <taxon>Bacillati</taxon>
        <taxon>Bacillota</taxon>
        <taxon>Clostridia</taxon>
        <taxon>Peptostreptococcales</taxon>
        <taxon>Peptostreptococcaceae</taxon>
        <taxon>Romboutsia</taxon>
    </lineage>
</organism>
<comment type="caution">
    <text evidence="6">The sequence shown here is derived from an EMBL/GenBank/DDBJ whole genome shotgun (WGS) entry which is preliminary data.</text>
</comment>
<dbReference type="InterPro" id="IPR011006">
    <property type="entry name" value="CheY-like_superfamily"/>
</dbReference>
<dbReference type="SMART" id="SM00850">
    <property type="entry name" value="LytTR"/>
    <property type="match status" value="1"/>
</dbReference>
<proteinExistence type="predicted"/>
<evidence type="ECO:0000256" key="3">
    <source>
        <dbReference type="PROSITE-ProRule" id="PRU00169"/>
    </source>
</evidence>
<feature type="domain" description="Response regulatory" evidence="4">
    <location>
        <begin position="4"/>
        <end position="121"/>
    </location>
</feature>
<feature type="modified residue" description="4-aspartylphosphate" evidence="3">
    <location>
        <position position="58"/>
    </location>
</feature>
<keyword evidence="3" id="KW-0597">Phosphoprotein</keyword>
<feature type="domain" description="HTH LytTR-type" evidence="5">
    <location>
        <begin position="132"/>
        <end position="230"/>
    </location>
</feature>
<dbReference type="Gene3D" id="2.40.50.1020">
    <property type="entry name" value="LytTr DNA-binding domain"/>
    <property type="match status" value="1"/>
</dbReference>
<dbReference type="SUPFAM" id="SSF52172">
    <property type="entry name" value="CheY-like"/>
    <property type="match status" value="1"/>
</dbReference>
<evidence type="ECO:0000259" key="5">
    <source>
        <dbReference type="PROSITE" id="PS50930"/>
    </source>
</evidence>
<dbReference type="RefSeq" id="WP_153971820.1">
    <property type="nucleotide sequence ID" value="NZ_JACRWE010000005.1"/>
</dbReference>
<evidence type="ECO:0000256" key="2">
    <source>
        <dbReference type="ARBA" id="ARBA00024867"/>
    </source>
</evidence>
<protein>
    <recommendedName>
        <fullName evidence="1">Stage 0 sporulation protein A homolog</fullName>
    </recommendedName>
</protein>
<evidence type="ECO:0000313" key="7">
    <source>
        <dbReference type="Proteomes" id="UP000609849"/>
    </source>
</evidence>
<sequence>MELHIGVCDDISLQRRILIEFVTKYLDERGISFKIYEFSSGEDLVSNYPEQLDILFLDVLMNDMTGMDTSRKIREFDSKVEILFVTSSNGYVHEGYEVRAYRYLMKPISYEIIEKHLSECIDNFLSKNNSNIILNTKNTLIKINLDSVIYIETDRRDLIIHEEDKSYRVKMSMKNMEMVLQGKGFYRCHTSYIVNLRMVESLNKNTIYIKGKEIPISKYAIKKFKVELINYLGAIVC</sequence>
<evidence type="ECO:0000259" key="4">
    <source>
        <dbReference type="PROSITE" id="PS50110"/>
    </source>
</evidence>
<dbReference type="Gene3D" id="3.40.50.2300">
    <property type="match status" value="1"/>
</dbReference>
<keyword evidence="7" id="KW-1185">Reference proteome</keyword>
<dbReference type="PANTHER" id="PTHR37299">
    <property type="entry name" value="TRANSCRIPTIONAL REGULATOR-RELATED"/>
    <property type="match status" value="1"/>
</dbReference>
<dbReference type="Pfam" id="PF00072">
    <property type="entry name" value="Response_reg"/>
    <property type="match status" value="1"/>
</dbReference>
<accession>A0ABR7JRQ4</accession>
<dbReference type="PROSITE" id="PS50110">
    <property type="entry name" value="RESPONSE_REGULATORY"/>
    <property type="match status" value="1"/>
</dbReference>
<dbReference type="InterPro" id="IPR001789">
    <property type="entry name" value="Sig_transdc_resp-reg_receiver"/>
</dbReference>
<dbReference type="InterPro" id="IPR046947">
    <property type="entry name" value="LytR-like"/>
</dbReference>
<dbReference type="EMBL" id="JACRWE010000005">
    <property type="protein sequence ID" value="MBC5997584.1"/>
    <property type="molecule type" value="Genomic_DNA"/>
</dbReference>
<dbReference type="InterPro" id="IPR007492">
    <property type="entry name" value="LytTR_DNA-bd_dom"/>
</dbReference>
<dbReference type="PROSITE" id="PS50930">
    <property type="entry name" value="HTH_LYTTR"/>
    <property type="match status" value="1"/>
</dbReference>
<dbReference type="PANTHER" id="PTHR37299:SF1">
    <property type="entry name" value="STAGE 0 SPORULATION PROTEIN A HOMOLOG"/>
    <property type="match status" value="1"/>
</dbReference>
<reference evidence="6 7" key="1">
    <citation type="submission" date="2020-08" db="EMBL/GenBank/DDBJ databases">
        <authorList>
            <person name="Liu C."/>
            <person name="Sun Q."/>
        </authorList>
    </citation>
    <scope>NUCLEOTIDE SEQUENCE [LARGE SCALE GENOMIC DNA]</scope>
    <source>
        <strain evidence="6 7">NSJ-18</strain>
    </source>
</reference>
<gene>
    <name evidence="6" type="ORF">H8923_12485</name>
</gene>
<comment type="function">
    <text evidence="2">May play the central regulatory role in sporulation. It may be an element of the effector pathway responsible for the activation of sporulation genes in response to nutritional stress. Spo0A may act in concert with spo0H (a sigma factor) to control the expression of some genes that are critical to the sporulation process.</text>
</comment>
<name>A0ABR7JRQ4_9FIRM</name>
<dbReference type="SMART" id="SM00448">
    <property type="entry name" value="REC"/>
    <property type="match status" value="1"/>
</dbReference>
<evidence type="ECO:0000313" key="6">
    <source>
        <dbReference type="EMBL" id="MBC5997584.1"/>
    </source>
</evidence>
<evidence type="ECO:0000256" key="1">
    <source>
        <dbReference type="ARBA" id="ARBA00018672"/>
    </source>
</evidence>